<proteinExistence type="predicted"/>
<reference evidence="4" key="1">
    <citation type="submission" date="2014-12" db="EMBL/GenBank/DDBJ databases">
        <title>Whole genome sequences of four Staphylococcus schleiferi canine isolates.</title>
        <authorList>
            <person name="Misic A.M."/>
            <person name="Cain C."/>
            <person name="Morris D.O."/>
            <person name="Rankin S."/>
            <person name="Beiting D."/>
        </authorList>
    </citation>
    <scope>NUCLEOTIDE SEQUENCE</scope>
    <source>
        <strain evidence="2">ASB11</strain>
        <strain evidence="3">ASB13</strain>
        <strain evidence="5">ASB7</strain>
        <strain evidence="4">ASB9</strain>
    </source>
</reference>
<dbReference type="OrthoDB" id="5327899at2"/>
<dbReference type="STRING" id="1578720.HAL011_08530"/>
<evidence type="ECO:0000313" key="3">
    <source>
        <dbReference type="EMBL" id="CRF42181.1"/>
    </source>
</evidence>
<dbReference type="AlphaFoldDB" id="A0A0K2XA70"/>
<accession>A0A0K2XA70</accession>
<keyword evidence="1" id="KW-1133">Transmembrane helix</keyword>
<dbReference type="EMBL" id="CDMN01000033">
    <property type="protein sequence ID" value="CRF44250.1"/>
    <property type="molecule type" value="Genomic_DNA"/>
</dbReference>
<dbReference type="Proteomes" id="UP000038622">
    <property type="component" value="Unassembled WGS sequence"/>
</dbReference>
<dbReference type="EMBL" id="CDMH01000016">
    <property type="protein sequence ID" value="CRF42181.1"/>
    <property type="molecule type" value="Genomic_DNA"/>
</dbReference>
<reference evidence="7 8" key="3">
    <citation type="submission" date="2014-12" db="EMBL/GenBank/DDBJ databases">
        <authorList>
            <person name="Jaenicke S."/>
        </authorList>
    </citation>
    <scope>NUCLEOTIDE SEQUENCE [LARGE SCALE GENOMIC DNA]</scope>
</reference>
<name>A0A0K2XA70_9HELI</name>
<dbReference type="EMBL" id="CDMG01000009">
    <property type="protein sequence ID" value="CRF52814.1"/>
    <property type="molecule type" value="Genomic_DNA"/>
</dbReference>
<dbReference type="GeneID" id="82132213"/>
<protein>
    <recommendedName>
        <fullName evidence="9">LPS export ABC transporter periplasmic protein LptC</fullName>
    </recommendedName>
</protein>
<dbReference type="EMBL" id="CDML01000028">
    <property type="protein sequence ID" value="CRF41073.1"/>
    <property type="molecule type" value="Genomic_DNA"/>
</dbReference>
<evidence type="ECO:0008006" key="9">
    <source>
        <dbReference type="Google" id="ProtNLM"/>
    </source>
</evidence>
<evidence type="ECO:0000313" key="4">
    <source>
        <dbReference type="EMBL" id="CRF44250.1"/>
    </source>
</evidence>
<keyword evidence="6" id="KW-1185">Reference proteome</keyword>
<dbReference type="Proteomes" id="UP000043437">
    <property type="component" value="Unassembled WGS sequence"/>
</dbReference>
<evidence type="ECO:0000256" key="1">
    <source>
        <dbReference type="SAM" id="Phobius"/>
    </source>
</evidence>
<dbReference type="RefSeq" id="WP_053940842.1">
    <property type="nucleotide sequence ID" value="NZ_BSCV01000011.1"/>
</dbReference>
<dbReference type="Proteomes" id="UP000041394">
    <property type="component" value="Unassembled WGS sequence"/>
</dbReference>
<dbReference type="Proteomes" id="UP000045175">
    <property type="component" value="Unassembled WGS sequence"/>
</dbReference>
<sequence length="190" mass="21515">MRTNPVWLFFVGLAGAMAGLILFFLRPHEKAIVPGGDFAKIELHNFSAFESNSTSTDLNIKGSRALQFSDHETLYDFTLSKFDANSQVLEHARGEVLVRRNDLYFFPKGVLYTTSNHESFWSQKGVYDHSKQIFQGEGNFLLNAPEGHVSGQNIAYNHKTQVLQAKDIHAIINLAEAQHPKGRRTRSFKF</sequence>
<evidence type="ECO:0000313" key="7">
    <source>
        <dbReference type="Proteomes" id="UP000041394"/>
    </source>
</evidence>
<feature type="transmembrane region" description="Helical" evidence="1">
    <location>
        <begin position="6"/>
        <end position="25"/>
    </location>
</feature>
<evidence type="ECO:0000313" key="8">
    <source>
        <dbReference type="Proteomes" id="UP000043437"/>
    </source>
</evidence>
<evidence type="ECO:0000313" key="5">
    <source>
        <dbReference type="EMBL" id="CRF52814.1"/>
    </source>
</evidence>
<gene>
    <name evidence="2" type="ORF">HAL011_08530</name>
    <name evidence="3" type="ORF">HAL013_03420</name>
    <name evidence="5" type="ORF">HAL07_12790</name>
    <name evidence="4" type="ORF">HAL09_08250</name>
</gene>
<keyword evidence="1" id="KW-0812">Transmembrane</keyword>
<keyword evidence="1" id="KW-0472">Membrane</keyword>
<reference evidence="6" key="2">
    <citation type="submission" date="2014-12" db="EMBL/GenBank/DDBJ databases">
        <authorList>
            <person name="Smet A."/>
        </authorList>
    </citation>
    <scope>NUCLEOTIDE SEQUENCE [LARGE SCALE GENOMIC DNA]</scope>
</reference>
<organism evidence="4 7">
    <name type="scientific">Helicobacter ailurogastricus</name>
    <dbReference type="NCBI Taxonomy" id="1578720"/>
    <lineage>
        <taxon>Bacteria</taxon>
        <taxon>Pseudomonadati</taxon>
        <taxon>Campylobacterota</taxon>
        <taxon>Epsilonproteobacteria</taxon>
        <taxon>Campylobacterales</taxon>
        <taxon>Helicobacteraceae</taxon>
        <taxon>Helicobacter</taxon>
    </lineage>
</organism>
<evidence type="ECO:0000313" key="6">
    <source>
        <dbReference type="Proteomes" id="UP000038622"/>
    </source>
</evidence>
<evidence type="ECO:0000313" key="2">
    <source>
        <dbReference type="EMBL" id="CRF41073.1"/>
    </source>
</evidence>